<reference evidence="5 6" key="1">
    <citation type="journal article" date="2017" name="G3 (Bethesda)">
        <title>First Draft Genome Sequence of the Pathogenic Fungus Lomentospora prolificans (Formerly Scedosporium prolificans).</title>
        <authorList>
            <person name="Luo R."/>
            <person name="Zimin A."/>
            <person name="Workman R."/>
            <person name="Fan Y."/>
            <person name="Pertea G."/>
            <person name="Grossman N."/>
            <person name="Wear M.P."/>
            <person name="Jia B."/>
            <person name="Miller H."/>
            <person name="Casadevall A."/>
            <person name="Timp W."/>
            <person name="Zhang S.X."/>
            <person name="Salzberg S.L."/>
        </authorList>
    </citation>
    <scope>NUCLEOTIDE SEQUENCE [LARGE SCALE GENOMIC DNA]</scope>
    <source>
        <strain evidence="5 6">JHH-5317</strain>
    </source>
</reference>
<organism evidence="5 6">
    <name type="scientific">Lomentospora prolificans</name>
    <dbReference type="NCBI Taxonomy" id="41688"/>
    <lineage>
        <taxon>Eukaryota</taxon>
        <taxon>Fungi</taxon>
        <taxon>Dikarya</taxon>
        <taxon>Ascomycota</taxon>
        <taxon>Pezizomycotina</taxon>
        <taxon>Sordariomycetes</taxon>
        <taxon>Hypocreomycetidae</taxon>
        <taxon>Microascales</taxon>
        <taxon>Microascaceae</taxon>
        <taxon>Lomentospora</taxon>
    </lineage>
</organism>
<name>A0A2N3NJN6_9PEZI</name>
<dbReference type="SUPFAM" id="SSF53335">
    <property type="entry name" value="S-adenosyl-L-methionine-dependent methyltransferases"/>
    <property type="match status" value="1"/>
</dbReference>
<dbReference type="OrthoDB" id="411785at2759"/>
<dbReference type="AlphaFoldDB" id="A0A2N3NJN6"/>
<proteinExistence type="inferred from homology"/>
<keyword evidence="6" id="KW-1185">Reference proteome</keyword>
<dbReference type="GO" id="GO:0032259">
    <property type="term" value="P:methylation"/>
    <property type="evidence" value="ECO:0007669"/>
    <property type="project" value="UniProtKB-KW"/>
</dbReference>
<dbReference type="InParanoid" id="A0A2N3NJN6"/>
<dbReference type="InterPro" id="IPR051419">
    <property type="entry name" value="Lys/N-term_MeTrsfase_sf"/>
</dbReference>
<evidence type="ECO:0000256" key="1">
    <source>
        <dbReference type="ARBA" id="ARBA00008361"/>
    </source>
</evidence>
<protein>
    <recommendedName>
        <fullName evidence="4">Methyltransferase domain-containing protein</fullName>
    </recommendedName>
</protein>
<dbReference type="PANTHER" id="PTHR12176">
    <property type="entry name" value="SAM-DEPENDENT METHYLTRANSFERASE SUPERFAMILY PROTEIN"/>
    <property type="match status" value="1"/>
</dbReference>
<sequence length="214" mass="24546">MALPDAELERLTHAEYWNERYSRIDPGEQSHEWFRSFDDLLPFFEQNLFTKATSGTKILHLGSGDSTIPDHLAERGYNDQLCLDFSPIVVERMSKRHADLKGIEWRIVDIRHMDSVPSNSIDVAFDKATFDAMIHGSPWNPPDDVLENTSQYIQEVFRVLKPGGMFLYVTYRQFHFVKPLLDCKGTNWDIKLDVLGGSGSFGYHGFTLTKLKAT</sequence>
<dbReference type="PANTHER" id="PTHR12176:SF80">
    <property type="entry name" value="EEF1A LYSINE METHYLTRANSFERASE 4"/>
    <property type="match status" value="1"/>
</dbReference>
<evidence type="ECO:0000313" key="5">
    <source>
        <dbReference type="EMBL" id="PKS12621.1"/>
    </source>
</evidence>
<dbReference type="InterPro" id="IPR029063">
    <property type="entry name" value="SAM-dependent_MTases_sf"/>
</dbReference>
<keyword evidence="2" id="KW-0489">Methyltransferase</keyword>
<comment type="caution">
    <text evidence="5">The sequence shown here is derived from an EMBL/GenBank/DDBJ whole genome shotgun (WGS) entry which is preliminary data.</text>
</comment>
<dbReference type="STRING" id="41688.A0A2N3NJN6"/>
<evidence type="ECO:0000256" key="3">
    <source>
        <dbReference type="ARBA" id="ARBA00022679"/>
    </source>
</evidence>
<gene>
    <name evidence="5" type="ORF">jhhlp_000829</name>
</gene>
<accession>A0A2N3NJN6</accession>
<dbReference type="EMBL" id="NLAX01000003">
    <property type="protein sequence ID" value="PKS12621.1"/>
    <property type="molecule type" value="Genomic_DNA"/>
</dbReference>
<evidence type="ECO:0000259" key="4">
    <source>
        <dbReference type="Pfam" id="PF13847"/>
    </source>
</evidence>
<dbReference type="VEuPathDB" id="FungiDB:jhhlp_000829"/>
<dbReference type="Proteomes" id="UP000233524">
    <property type="component" value="Unassembled WGS sequence"/>
</dbReference>
<dbReference type="InterPro" id="IPR025714">
    <property type="entry name" value="Methyltranfer_dom"/>
</dbReference>
<dbReference type="Gene3D" id="3.40.50.150">
    <property type="entry name" value="Vaccinia Virus protein VP39"/>
    <property type="match status" value="1"/>
</dbReference>
<dbReference type="Pfam" id="PF13847">
    <property type="entry name" value="Methyltransf_31"/>
    <property type="match status" value="1"/>
</dbReference>
<comment type="similarity">
    <text evidence="1">Belongs to the methyltransferase superfamily.</text>
</comment>
<dbReference type="GO" id="GO:0008168">
    <property type="term" value="F:methyltransferase activity"/>
    <property type="evidence" value="ECO:0007669"/>
    <property type="project" value="UniProtKB-KW"/>
</dbReference>
<feature type="domain" description="Methyltransferase" evidence="4">
    <location>
        <begin position="53"/>
        <end position="172"/>
    </location>
</feature>
<evidence type="ECO:0000313" key="6">
    <source>
        <dbReference type="Proteomes" id="UP000233524"/>
    </source>
</evidence>
<dbReference type="CDD" id="cd02440">
    <property type="entry name" value="AdoMet_MTases"/>
    <property type="match status" value="1"/>
</dbReference>
<evidence type="ECO:0000256" key="2">
    <source>
        <dbReference type="ARBA" id="ARBA00022603"/>
    </source>
</evidence>
<keyword evidence="3" id="KW-0808">Transferase</keyword>